<dbReference type="SUPFAM" id="SSF52980">
    <property type="entry name" value="Restriction endonuclease-like"/>
    <property type="match status" value="1"/>
</dbReference>
<dbReference type="EMBL" id="JAASRM010000001">
    <property type="protein sequence ID" value="NIK88253.1"/>
    <property type="molecule type" value="Genomic_DNA"/>
</dbReference>
<name>A0A846MY88_9PROT</name>
<keyword evidence="2" id="KW-0540">Nuclease</keyword>
<dbReference type="CDD" id="cd01038">
    <property type="entry name" value="Endonuclease_DUF559"/>
    <property type="match status" value="1"/>
</dbReference>
<reference evidence="2 3" key="1">
    <citation type="submission" date="2020-03" db="EMBL/GenBank/DDBJ databases">
        <title>Genomic Encyclopedia of Type Strains, Phase IV (KMG-IV): sequencing the most valuable type-strain genomes for metagenomic binning, comparative biology and taxonomic classification.</title>
        <authorList>
            <person name="Goeker M."/>
        </authorList>
    </citation>
    <scope>NUCLEOTIDE SEQUENCE [LARGE SCALE GENOMIC DNA]</scope>
    <source>
        <strain evidence="2 3">DSM 19867</strain>
    </source>
</reference>
<dbReference type="PANTHER" id="PTHR38590:SF1">
    <property type="entry name" value="BLL0828 PROTEIN"/>
    <property type="match status" value="1"/>
</dbReference>
<dbReference type="Gene3D" id="3.40.960.10">
    <property type="entry name" value="VSR Endonuclease"/>
    <property type="match status" value="1"/>
</dbReference>
<dbReference type="GO" id="GO:0004519">
    <property type="term" value="F:endonuclease activity"/>
    <property type="evidence" value="ECO:0007669"/>
    <property type="project" value="UniProtKB-KW"/>
</dbReference>
<evidence type="ECO:0000313" key="2">
    <source>
        <dbReference type="EMBL" id="NIK88253.1"/>
    </source>
</evidence>
<keyword evidence="2" id="KW-0378">Hydrolase</keyword>
<keyword evidence="3" id="KW-1185">Reference proteome</keyword>
<dbReference type="AlphaFoldDB" id="A0A846MY88"/>
<protein>
    <submittedName>
        <fullName evidence="2">Very-short-patch-repair endonuclease</fullName>
    </submittedName>
</protein>
<dbReference type="Pfam" id="PF04480">
    <property type="entry name" value="DUF559"/>
    <property type="match status" value="1"/>
</dbReference>
<dbReference type="Proteomes" id="UP000570514">
    <property type="component" value="Unassembled WGS sequence"/>
</dbReference>
<feature type="domain" description="DUF559" evidence="1">
    <location>
        <begin position="1"/>
        <end position="101"/>
    </location>
</feature>
<comment type="caution">
    <text evidence="2">The sequence shown here is derived from an EMBL/GenBank/DDBJ whole genome shotgun (WGS) entry which is preliminary data.</text>
</comment>
<gene>
    <name evidence="2" type="ORF">FHS83_001571</name>
</gene>
<accession>A0A846MY88</accession>
<dbReference type="InterPro" id="IPR007569">
    <property type="entry name" value="DUF559"/>
</dbReference>
<dbReference type="InterPro" id="IPR011335">
    <property type="entry name" value="Restrct_endonuc-II-like"/>
</dbReference>
<proteinExistence type="predicted"/>
<organism evidence="2 3">
    <name type="scientific">Rhizomicrobium palustre</name>
    <dbReference type="NCBI Taxonomy" id="189966"/>
    <lineage>
        <taxon>Bacteria</taxon>
        <taxon>Pseudomonadati</taxon>
        <taxon>Pseudomonadota</taxon>
        <taxon>Alphaproteobacteria</taxon>
        <taxon>Micropepsales</taxon>
        <taxon>Micropepsaceae</taxon>
        <taxon>Rhizomicrobium</taxon>
    </lineage>
</organism>
<sequence length="120" mass="13902">MRHDPTDAEKKFWFAVRGRKFGGHKFKRQYPIGPYIADFVCIEQKLIVELDGGQHGLAEHEEYDAERTAYLKASGFVVLRYWNDEFLRMPEVVLDEVFRTLTAPSPEMLRISTSPPKGAR</sequence>
<dbReference type="PANTHER" id="PTHR38590">
    <property type="entry name" value="BLL0828 PROTEIN"/>
    <property type="match status" value="1"/>
</dbReference>
<keyword evidence="2" id="KW-0255">Endonuclease</keyword>
<evidence type="ECO:0000313" key="3">
    <source>
        <dbReference type="Proteomes" id="UP000570514"/>
    </source>
</evidence>
<dbReference type="InterPro" id="IPR047216">
    <property type="entry name" value="Endonuclease_DUF559_bact"/>
</dbReference>
<evidence type="ECO:0000259" key="1">
    <source>
        <dbReference type="Pfam" id="PF04480"/>
    </source>
</evidence>